<protein>
    <submittedName>
        <fullName evidence="1">Uncharacterized protein</fullName>
    </submittedName>
</protein>
<dbReference type="EMBL" id="BAAAZE010000005">
    <property type="protein sequence ID" value="GAA4014933.1"/>
    <property type="molecule type" value="Genomic_DNA"/>
</dbReference>
<keyword evidence="2" id="KW-1185">Reference proteome</keyword>
<proteinExistence type="predicted"/>
<dbReference type="RefSeq" id="WP_344761839.1">
    <property type="nucleotide sequence ID" value="NZ_BAAAZE010000005.1"/>
</dbReference>
<sequence length="84" mass="9588">MQIVGRPAIRRRPDRLRSAIRVNHAVSTASRDERKITYVILSPAKKIANQFTEYLYSNTQALPHNLMCNPLTGQAVSRKVKLTR</sequence>
<comment type="caution">
    <text evidence="1">The sequence shown here is derived from an EMBL/GenBank/DDBJ whole genome shotgun (WGS) entry which is preliminary data.</text>
</comment>
<organism evidence="1 2">
    <name type="scientific">Actimicrobium antarcticum</name>
    <dbReference type="NCBI Taxonomy" id="1051899"/>
    <lineage>
        <taxon>Bacteria</taxon>
        <taxon>Pseudomonadati</taxon>
        <taxon>Pseudomonadota</taxon>
        <taxon>Betaproteobacteria</taxon>
        <taxon>Burkholderiales</taxon>
        <taxon>Oxalobacteraceae</taxon>
        <taxon>Actimicrobium</taxon>
    </lineage>
</organism>
<accession>A0ABP7SQU2</accession>
<reference evidence="2" key="1">
    <citation type="journal article" date="2019" name="Int. J. Syst. Evol. Microbiol.">
        <title>The Global Catalogue of Microorganisms (GCM) 10K type strain sequencing project: providing services to taxonomists for standard genome sequencing and annotation.</title>
        <authorList>
            <consortium name="The Broad Institute Genomics Platform"/>
            <consortium name="The Broad Institute Genome Sequencing Center for Infectious Disease"/>
            <person name="Wu L."/>
            <person name="Ma J."/>
        </authorList>
    </citation>
    <scope>NUCLEOTIDE SEQUENCE [LARGE SCALE GENOMIC DNA]</scope>
    <source>
        <strain evidence="2">JCM 16673</strain>
    </source>
</reference>
<evidence type="ECO:0000313" key="2">
    <source>
        <dbReference type="Proteomes" id="UP001501353"/>
    </source>
</evidence>
<name>A0ABP7SQU2_9BURK</name>
<evidence type="ECO:0000313" key="1">
    <source>
        <dbReference type="EMBL" id="GAA4014933.1"/>
    </source>
</evidence>
<dbReference type="Proteomes" id="UP001501353">
    <property type="component" value="Unassembled WGS sequence"/>
</dbReference>
<gene>
    <name evidence="1" type="ORF">GCM10022212_06930</name>
</gene>